<proteinExistence type="predicted"/>
<evidence type="ECO:0000313" key="5">
    <source>
        <dbReference type="EMBL" id="OAM78862.1"/>
    </source>
</evidence>
<dbReference type="InterPro" id="IPR041698">
    <property type="entry name" value="Methyltransf_25"/>
</dbReference>
<dbReference type="GO" id="GO:0032259">
    <property type="term" value="P:methylation"/>
    <property type="evidence" value="ECO:0007669"/>
    <property type="project" value="UniProtKB-KW"/>
</dbReference>
<dbReference type="PANTHER" id="PTHR43464">
    <property type="entry name" value="METHYLTRANSFERASE"/>
    <property type="match status" value="1"/>
</dbReference>
<gene>
    <name evidence="5" type="ORF">A3840_04805</name>
</gene>
<keyword evidence="1 5" id="KW-0489">Methyltransferase</keyword>
<sequence>MANPVSPRIAQYLAALPLRPDMAVLEIGCGPGVAAREIARMLTTGHILAIDRSAKAIGAAKAGSGSELDSGRLEFRQAAVEGFALASGEARFDLAFAMRVGALDGRHPELEQAALARLKAALKPEGLLFIDNRPPIRGDAIAGFS</sequence>
<keyword evidence="6" id="KW-1185">Reference proteome</keyword>
<evidence type="ECO:0000313" key="6">
    <source>
        <dbReference type="Proteomes" id="UP000078389"/>
    </source>
</evidence>
<comment type="caution">
    <text evidence="5">The sequence shown here is derived from an EMBL/GenBank/DDBJ whole genome shotgun (WGS) entry which is preliminary data.</text>
</comment>
<keyword evidence="2 5" id="KW-0808">Transferase</keyword>
<reference evidence="5 6" key="1">
    <citation type="submission" date="2016-03" db="EMBL/GenBank/DDBJ databases">
        <title>Genome sequencing of Devosia sp. S37.</title>
        <authorList>
            <person name="Mohd Nor M."/>
        </authorList>
    </citation>
    <scope>NUCLEOTIDE SEQUENCE [LARGE SCALE GENOMIC DNA]</scope>
    <source>
        <strain evidence="5 6">S37</strain>
    </source>
</reference>
<dbReference type="Proteomes" id="UP000078389">
    <property type="component" value="Unassembled WGS sequence"/>
</dbReference>
<evidence type="ECO:0000259" key="4">
    <source>
        <dbReference type="Pfam" id="PF13649"/>
    </source>
</evidence>
<dbReference type="InterPro" id="IPR029063">
    <property type="entry name" value="SAM-dependent_MTases_sf"/>
</dbReference>
<dbReference type="STRING" id="1770058.A3840_04805"/>
<name>A0A178I181_9HYPH</name>
<evidence type="ECO:0000256" key="2">
    <source>
        <dbReference type="ARBA" id="ARBA00022679"/>
    </source>
</evidence>
<dbReference type="Pfam" id="PF13649">
    <property type="entry name" value="Methyltransf_25"/>
    <property type="match status" value="1"/>
</dbReference>
<dbReference type="Gene3D" id="3.40.50.150">
    <property type="entry name" value="Vaccinia Virus protein VP39"/>
    <property type="match status" value="1"/>
</dbReference>
<dbReference type="SUPFAM" id="SSF53335">
    <property type="entry name" value="S-adenosyl-L-methionine-dependent methyltransferases"/>
    <property type="match status" value="1"/>
</dbReference>
<dbReference type="OrthoDB" id="4571118at2"/>
<dbReference type="RefSeq" id="WP_067452714.1">
    <property type="nucleotide sequence ID" value="NZ_LVVY01000066.1"/>
</dbReference>
<feature type="domain" description="Methyltransferase" evidence="4">
    <location>
        <begin position="24"/>
        <end position="126"/>
    </location>
</feature>
<evidence type="ECO:0000256" key="1">
    <source>
        <dbReference type="ARBA" id="ARBA00022603"/>
    </source>
</evidence>
<dbReference type="EMBL" id="LVVY01000066">
    <property type="protein sequence ID" value="OAM78862.1"/>
    <property type="molecule type" value="Genomic_DNA"/>
</dbReference>
<dbReference type="GO" id="GO:0008168">
    <property type="term" value="F:methyltransferase activity"/>
    <property type="evidence" value="ECO:0007669"/>
    <property type="project" value="UniProtKB-KW"/>
</dbReference>
<protein>
    <submittedName>
        <fullName evidence="5">Methyltransferase type 12</fullName>
    </submittedName>
</protein>
<dbReference type="PANTHER" id="PTHR43464:SF19">
    <property type="entry name" value="UBIQUINONE BIOSYNTHESIS O-METHYLTRANSFERASE, MITOCHONDRIAL"/>
    <property type="match status" value="1"/>
</dbReference>
<organism evidence="5 6">
    <name type="scientific">Devosia elaeis</name>
    <dbReference type="NCBI Taxonomy" id="1770058"/>
    <lineage>
        <taxon>Bacteria</taxon>
        <taxon>Pseudomonadati</taxon>
        <taxon>Pseudomonadota</taxon>
        <taxon>Alphaproteobacteria</taxon>
        <taxon>Hyphomicrobiales</taxon>
        <taxon>Devosiaceae</taxon>
        <taxon>Devosia</taxon>
    </lineage>
</organism>
<keyword evidence="3" id="KW-0949">S-adenosyl-L-methionine</keyword>
<dbReference type="AlphaFoldDB" id="A0A178I181"/>
<accession>A0A178I181</accession>
<evidence type="ECO:0000256" key="3">
    <source>
        <dbReference type="ARBA" id="ARBA00022691"/>
    </source>
</evidence>